<dbReference type="RefSeq" id="WP_280657612.1">
    <property type="nucleotide sequence ID" value="NZ_JANQDL010000097.1"/>
</dbReference>
<name>A0AA43KFL0_9CYAN</name>
<gene>
    <name evidence="1" type="ORF">NWP23_14550</name>
</gene>
<dbReference type="AlphaFoldDB" id="A0AA43KFL0"/>
<organism evidence="1 2">
    <name type="scientific">Umezakia ovalisporum FSS-62</name>
    <dbReference type="NCBI Taxonomy" id="2971776"/>
    <lineage>
        <taxon>Bacteria</taxon>
        <taxon>Bacillati</taxon>
        <taxon>Cyanobacteriota</taxon>
        <taxon>Cyanophyceae</taxon>
        <taxon>Nostocales</taxon>
        <taxon>Nodulariaceae</taxon>
        <taxon>Umezakia</taxon>
    </lineage>
</organism>
<accession>A0AA43KFL0</accession>
<evidence type="ECO:0000313" key="2">
    <source>
        <dbReference type="Proteomes" id="UP001159370"/>
    </source>
</evidence>
<evidence type="ECO:0000313" key="1">
    <source>
        <dbReference type="EMBL" id="MDH6064949.1"/>
    </source>
</evidence>
<reference evidence="1 2" key="1">
    <citation type="journal article" date="2023" name="J. Phycol.">
        <title>Chrysosporum ovalisporum is synonymous with the true-branching cyanobacterium Umezakia natans (Nostocales/Aphanizomenonaceae).</title>
        <authorList>
            <person name="McGregor G.B."/>
            <person name="Sendall B.C."/>
            <person name="Niiyama Y."/>
            <person name="Tuji A."/>
            <person name="Willis A."/>
        </authorList>
    </citation>
    <scope>NUCLEOTIDE SEQUENCE [LARGE SCALE GENOMIC DNA]</scope>
    <source>
        <strain evidence="1 2">FSS-62</strain>
    </source>
</reference>
<sequence length="147" mass="16434">MFLEQRGKCADADVKQRLTGTIDKLRDCGIKMDSSTHSPYKLVESNFPLLLSTGQRQALGMAAYLLSGMGFSDQGSQIQGIGKLTESDIPELLRVDVGSASTTHWLSWDFLTLKTRHRTRGELSNYQPCGKDEKVIYRDPQGKYCDI</sequence>
<dbReference type="Proteomes" id="UP001159370">
    <property type="component" value="Unassembled WGS sequence"/>
</dbReference>
<protein>
    <submittedName>
        <fullName evidence="1">Uncharacterized protein</fullName>
    </submittedName>
</protein>
<comment type="caution">
    <text evidence="1">The sequence shown here is derived from an EMBL/GenBank/DDBJ whole genome shotgun (WGS) entry which is preliminary data.</text>
</comment>
<dbReference type="EMBL" id="JANQDL010000097">
    <property type="protein sequence ID" value="MDH6064949.1"/>
    <property type="molecule type" value="Genomic_DNA"/>
</dbReference>
<proteinExistence type="predicted"/>